<keyword evidence="2" id="KW-0963">Cytoplasm</keyword>
<accession>A0ABQ5NCI4</accession>
<protein>
    <recommendedName>
        <fullName evidence="6">ATP-dependent Clp protease proteolytic subunit</fullName>
    </recommendedName>
</protein>
<evidence type="ECO:0000256" key="3">
    <source>
        <dbReference type="ARBA" id="ARBA00022670"/>
    </source>
</evidence>
<dbReference type="PRINTS" id="PR00127">
    <property type="entry name" value="CLPPROTEASEP"/>
</dbReference>
<dbReference type="PANTHER" id="PTHR10381">
    <property type="entry name" value="ATP-DEPENDENT CLP PROTEASE PROTEOLYTIC SUBUNIT"/>
    <property type="match status" value="1"/>
</dbReference>
<reference evidence="7 8" key="1">
    <citation type="journal article" date="2024" name="Int. J. Syst. Evol. Microbiol.">
        <title>Clostridium omnivorum sp. nov., isolated from anoxic soil under the treatment of reductive soil disinfestation.</title>
        <authorList>
            <person name="Ueki A."/>
            <person name="Tonouchi A."/>
            <person name="Kaku N."/>
            <person name="Honma S."/>
            <person name="Ueki K."/>
        </authorList>
    </citation>
    <scope>NUCLEOTIDE SEQUENCE [LARGE SCALE GENOMIC DNA]</scope>
    <source>
        <strain evidence="7 8">E14</strain>
    </source>
</reference>
<evidence type="ECO:0000256" key="6">
    <source>
        <dbReference type="RuleBase" id="RU003567"/>
    </source>
</evidence>
<name>A0ABQ5NCI4_9CLOT</name>
<evidence type="ECO:0000313" key="8">
    <source>
        <dbReference type="Proteomes" id="UP001208567"/>
    </source>
</evidence>
<dbReference type="Pfam" id="PF00574">
    <property type="entry name" value="CLP_protease"/>
    <property type="match status" value="1"/>
</dbReference>
<proteinExistence type="inferred from homology"/>
<comment type="caution">
    <text evidence="7">The sequence shown here is derived from an EMBL/GenBank/DDBJ whole genome shotgun (WGS) entry which is preliminary data.</text>
</comment>
<organism evidence="7 8">
    <name type="scientific">Clostridium omnivorum</name>
    <dbReference type="NCBI Taxonomy" id="1604902"/>
    <lineage>
        <taxon>Bacteria</taxon>
        <taxon>Bacillati</taxon>
        <taxon>Bacillota</taxon>
        <taxon>Clostridia</taxon>
        <taxon>Eubacteriales</taxon>
        <taxon>Clostridiaceae</taxon>
        <taxon>Clostridium</taxon>
    </lineage>
</organism>
<keyword evidence="3 7" id="KW-0645">Protease</keyword>
<dbReference type="RefSeq" id="WP_264852376.1">
    <property type="nucleotide sequence ID" value="NZ_BRXR01000002.1"/>
</dbReference>
<dbReference type="GO" id="GO:0006508">
    <property type="term" value="P:proteolysis"/>
    <property type="evidence" value="ECO:0007669"/>
    <property type="project" value="UniProtKB-KW"/>
</dbReference>
<evidence type="ECO:0000256" key="4">
    <source>
        <dbReference type="ARBA" id="ARBA00022801"/>
    </source>
</evidence>
<sequence>MAKINIKGPIISSAQQWIYDWFGIEATSPAKVNKVLDSIIENEDLEIEINSCGGDISAGSEIYTAIRAYGKGNKKANIVGSAYSAGSVIAMACECYMSPTAMMMIHQVSCSTQGNSDDMDKMSQVLKVADQTIANAYIAKCGMSMKDALKMMSEETWLTAQQALDRGLIDGIMFENSNRNMQLNNSFGGLIPQEVIEKMQNQRLNNLSKEKLQNKLYFLKLKGGI</sequence>
<keyword evidence="8" id="KW-1185">Reference proteome</keyword>
<dbReference type="Proteomes" id="UP001208567">
    <property type="component" value="Unassembled WGS sequence"/>
</dbReference>
<dbReference type="EMBL" id="BRXR01000002">
    <property type="protein sequence ID" value="GLC32914.1"/>
    <property type="molecule type" value="Genomic_DNA"/>
</dbReference>
<dbReference type="InterPro" id="IPR029045">
    <property type="entry name" value="ClpP/crotonase-like_dom_sf"/>
</dbReference>
<dbReference type="PANTHER" id="PTHR10381:SF70">
    <property type="entry name" value="ATP-DEPENDENT CLP PROTEASE PROTEOLYTIC SUBUNIT"/>
    <property type="match status" value="1"/>
</dbReference>
<gene>
    <name evidence="7" type="primary">pi323</name>
    <name evidence="7" type="ORF">bsdE14_43240</name>
</gene>
<dbReference type="GO" id="GO:0008233">
    <property type="term" value="F:peptidase activity"/>
    <property type="evidence" value="ECO:0007669"/>
    <property type="project" value="UniProtKB-KW"/>
</dbReference>
<evidence type="ECO:0000256" key="2">
    <source>
        <dbReference type="ARBA" id="ARBA00022490"/>
    </source>
</evidence>
<dbReference type="InterPro" id="IPR001907">
    <property type="entry name" value="ClpP"/>
</dbReference>
<dbReference type="NCBIfam" id="NF045542">
    <property type="entry name" value="Clp_rel_HeadMat"/>
    <property type="match status" value="1"/>
</dbReference>
<keyword evidence="5" id="KW-0720">Serine protease</keyword>
<evidence type="ECO:0000256" key="1">
    <source>
        <dbReference type="ARBA" id="ARBA00007039"/>
    </source>
</evidence>
<comment type="similarity">
    <text evidence="1 6">Belongs to the peptidase S14 family.</text>
</comment>
<dbReference type="CDD" id="cd07016">
    <property type="entry name" value="S14_ClpP_1"/>
    <property type="match status" value="1"/>
</dbReference>
<keyword evidence="4" id="KW-0378">Hydrolase</keyword>
<dbReference type="SUPFAM" id="SSF52096">
    <property type="entry name" value="ClpP/crotonase"/>
    <property type="match status" value="1"/>
</dbReference>
<evidence type="ECO:0000313" key="7">
    <source>
        <dbReference type="EMBL" id="GLC32914.1"/>
    </source>
</evidence>
<dbReference type="InterPro" id="IPR023562">
    <property type="entry name" value="ClpP/TepA"/>
</dbReference>
<dbReference type="Gene3D" id="3.90.226.10">
    <property type="entry name" value="2-enoyl-CoA Hydratase, Chain A, domain 1"/>
    <property type="match status" value="1"/>
</dbReference>
<evidence type="ECO:0000256" key="5">
    <source>
        <dbReference type="ARBA" id="ARBA00022825"/>
    </source>
</evidence>